<feature type="domain" description="Methyltransferase" evidence="4">
    <location>
        <begin position="86"/>
        <end position="187"/>
    </location>
</feature>
<proteinExistence type="predicted"/>
<sequence>MNHPAQSSRSLIAKPELAPVDHSRRRMLAIGGTALTAGLVGAGPAMAQKESPAFQPHSGQAGKDVVWVPTPDSLVKRMLQLGGVKSDDFVIDLGAGDGKIVIAAAKDFGARGLGIEYNPDMVALAQQKARAAGVSDRANFEKADIFESDFSKADVITMYLLPNLNLRLRPTLMKLKPGTRLVTHAFDMGGWTADETSQSGGSTAYLWLVPANVSGKWQLSYPQGSSSINVPFEVTRQRFQVPEGRVQLGETETSLRDAKVIGDMVRFAFTGTDGVARTFNGRVNGGKIEGEVFDGQRRQRFNAERQGNAPAIEVGD</sequence>
<evidence type="ECO:0000256" key="2">
    <source>
        <dbReference type="ARBA" id="ARBA00022679"/>
    </source>
</evidence>
<evidence type="ECO:0000313" key="5">
    <source>
        <dbReference type="EMBL" id="MET4579099.1"/>
    </source>
</evidence>
<evidence type="ECO:0000256" key="3">
    <source>
        <dbReference type="ARBA" id="ARBA00022691"/>
    </source>
</evidence>
<keyword evidence="3" id="KW-0949">S-adenosyl-L-methionine</keyword>
<dbReference type="CDD" id="cd02440">
    <property type="entry name" value="AdoMet_MTases"/>
    <property type="match status" value="1"/>
</dbReference>
<keyword evidence="2" id="KW-0808">Transferase</keyword>
<gene>
    <name evidence="5" type="ORF">ABIE13_004222</name>
</gene>
<dbReference type="RefSeq" id="WP_354446885.1">
    <property type="nucleotide sequence ID" value="NZ_JBEPSH010000008.1"/>
</dbReference>
<keyword evidence="6" id="KW-1185">Reference proteome</keyword>
<dbReference type="InterPro" id="IPR006311">
    <property type="entry name" value="TAT_signal"/>
</dbReference>
<evidence type="ECO:0000313" key="6">
    <source>
        <dbReference type="Proteomes" id="UP001549320"/>
    </source>
</evidence>
<dbReference type="InterPro" id="IPR029063">
    <property type="entry name" value="SAM-dependent_MTases_sf"/>
</dbReference>
<evidence type="ECO:0000256" key="1">
    <source>
        <dbReference type="ARBA" id="ARBA00022603"/>
    </source>
</evidence>
<dbReference type="PANTHER" id="PTHR13610:SF11">
    <property type="entry name" value="METHYLTRANSFERASE DOMAIN-CONTAINING PROTEIN"/>
    <property type="match status" value="1"/>
</dbReference>
<dbReference type="PROSITE" id="PS51318">
    <property type="entry name" value="TAT"/>
    <property type="match status" value="1"/>
</dbReference>
<name>A0ABV2QDI1_9BURK</name>
<dbReference type="InterPro" id="IPR025714">
    <property type="entry name" value="Methyltranfer_dom"/>
</dbReference>
<reference evidence="5 6" key="1">
    <citation type="submission" date="2024-06" db="EMBL/GenBank/DDBJ databases">
        <title>Sorghum-associated microbial communities from plants grown in Nebraska, USA.</title>
        <authorList>
            <person name="Schachtman D."/>
        </authorList>
    </citation>
    <scope>NUCLEOTIDE SEQUENCE [LARGE SCALE GENOMIC DNA]</scope>
    <source>
        <strain evidence="5 6">2709</strain>
    </source>
</reference>
<organism evidence="5 6">
    <name type="scientific">Ottowia thiooxydans</name>
    <dbReference type="NCBI Taxonomy" id="219182"/>
    <lineage>
        <taxon>Bacteria</taxon>
        <taxon>Pseudomonadati</taxon>
        <taxon>Pseudomonadota</taxon>
        <taxon>Betaproteobacteria</taxon>
        <taxon>Burkholderiales</taxon>
        <taxon>Comamonadaceae</taxon>
        <taxon>Ottowia</taxon>
    </lineage>
</organism>
<protein>
    <recommendedName>
        <fullName evidence="4">Methyltransferase domain-containing protein</fullName>
    </recommendedName>
</protein>
<keyword evidence="1" id="KW-0489">Methyltransferase</keyword>
<dbReference type="SUPFAM" id="SSF53335">
    <property type="entry name" value="S-adenosyl-L-methionine-dependent methyltransferases"/>
    <property type="match status" value="1"/>
</dbReference>
<comment type="caution">
    <text evidence="5">The sequence shown here is derived from an EMBL/GenBank/DDBJ whole genome shotgun (WGS) entry which is preliminary data.</text>
</comment>
<dbReference type="InterPro" id="IPR026170">
    <property type="entry name" value="FAM173A/B"/>
</dbReference>
<evidence type="ECO:0000259" key="4">
    <source>
        <dbReference type="Pfam" id="PF13847"/>
    </source>
</evidence>
<dbReference type="PANTHER" id="PTHR13610">
    <property type="entry name" value="METHYLTRANSFERASE DOMAIN-CONTAINING PROTEIN"/>
    <property type="match status" value="1"/>
</dbReference>
<dbReference type="Gene3D" id="3.40.50.150">
    <property type="entry name" value="Vaccinia Virus protein VP39"/>
    <property type="match status" value="1"/>
</dbReference>
<dbReference type="Proteomes" id="UP001549320">
    <property type="component" value="Unassembled WGS sequence"/>
</dbReference>
<dbReference type="Pfam" id="PF13847">
    <property type="entry name" value="Methyltransf_31"/>
    <property type="match status" value="1"/>
</dbReference>
<accession>A0ABV2QDI1</accession>
<dbReference type="EMBL" id="JBEPSH010000008">
    <property type="protein sequence ID" value="MET4579099.1"/>
    <property type="molecule type" value="Genomic_DNA"/>
</dbReference>